<keyword evidence="12" id="KW-1185">Reference proteome</keyword>
<evidence type="ECO:0000256" key="1">
    <source>
        <dbReference type="ARBA" id="ARBA00000928"/>
    </source>
</evidence>
<dbReference type="SUPFAM" id="SSF160350">
    <property type="entry name" value="Rnp2-like"/>
    <property type="match status" value="1"/>
</dbReference>
<dbReference type="GO" id="GO:0001682">
    <property type="term" value="P:tRNA 5'-leader removal"/>
    <property type="evidence" value="ECO:0007669"/>
    <property type="project" value="InterPro"/>
</dbReference>
<evidence type="ECO:0000256" key="9">
    <source>
        <dbReference type="ARBA" id="ARBA00055200"/>
    </source>
</evidence>
<organism evidence="11 12">
    <name type="scientific">Zasmidium cellare ATCC 36951</name>
    <dbReference type="NCBI Taxonomy" id="1080233"/>
    <lineage>
        <taxon>Eukaryota</taxon>
        <taxon>Fungi</taxon>
        <taxon>Dikarya</taxon>
        <taxon>Ascomycota</taxon>
        <taxon>Pezizomycotina</taxon>
        <taxon>Dothideomycetes</taxon>
        <taxon>Dothideomycetidae</taxon>
        <taxon>Mycosphaerellales</taxon>
        <taxon>Mycosphaerellaceae</taxon>
        <taxon>Zasmidium</taxon>
    </lineage>
</organism>
<dbReference type="InterPro" id="IPR002759">
    <property type="entry name" value="Pop5/Rpp14/Rnp2-like"/>
</dbReference>
<comment type="catalytic activity">
    <reaction evidence="1">
        <text>Endonucleolytic cleavage of RNA, removing 5'-extranucleotides from tRNA precursor.</text>
        <dbReference type="EC" id="3.1.26.5"/>
    </reaction>
</comment>
<dbReference type="PANTHER" id="PTHR15441">
    <property type="entry name" value="RIBONUCLEASE P PROTEIN SUBUNIT P14"/>
    <property type="match status" value="1"/>
</dbReference>
<evidence type="ECO:0000256" key="8">
    <source>
        <dbReference type="ARBA" id="ARBA00044198"/>
    </source>
</evidence>
<dbReference type="GO" id="GO:0000172">
    <property type="term" value="C:ribonuclease MRP complex"/>
    <property type="evidence" value="ECO:0007669"/>
    <property type="project" value="UniProtKB-ARBA"/>
</dbReference>
<proteinExistence type="inferred from homology"/>
<dbReference type="Gene3D" id="3.30.70.3250">
    <property type="entry name" value="Ribonuclease P, Pop5 subunit"/>
    <property type="match status" value="1"/>
</dbReference>
<comment type="function">
    <text evidence="9">Component of ribonuclease P, a protein complex that generates mature tRNA molecules by cleaving their 5'-ends. Also a component of RNase MRP, which cleaves pre-rRNA sequences.</text>
</comment>
<evidence type="ECO:0000256" key="4">
    <source>
        <dbReference type="ARBA" id="ARBA00012179"/>
    </source>
</evidence>
<comment type="similarity">
    <text evidence="3">Belongs to the eukaryotic/archaeal RNase P protein component 2 family.</text>
</comment>
<name>A0A6A6CC76_ZASCE</name>
<evidence type="ECO:0000256" key="2">
    <source>
        <dbReference type="ARBA" id="ARBA00004123"/>
    </source>
</evidence>
<evidence type="ECO:0000256" key="5">
    <source>
        <dbReference type="ARBA" id="ARBA00022694"/>
    </source>
</evidence>
<dbReference type="InterPro" id="IPR038085">
    <property type="entry name" value="Rnp2-like_sf"/>
</dbReference>
<feature type="region of interest" description="Disordered" evidence="10">
    <location>
        <begin position="149"/>
        <end position="183"/>
    </location>
</feature>
<dbReference type="PANTHER" id="PTHR15441:SF2">
    <property type="entry name" value="RIBONUCLEASE P_MRP PROTEIN SUBUNIT POP5"/>
    <property type="match status" value="1"/>
</dbReference>
<dbReference type="GeneID" id="54570727"/>
<evidence type="ECO:0000256" key="3">
    <source>
        <dbReference type="ARBA" id="ARBA00010800"/>
    </source>
</evidence>
<dbReference type="FunFam" id="3.30.70.3250:FF:000004">
    <property type="entry name" value="Ribonuclease P/MRP protein subunit POP5"/>
    <property type="match status" value="1"/>
</dbReference>
<evidence type="ECO:0000256" key="7">
    <source>
        <dbReference type="ARBA" id="ARBA00023242"/>
    </source>
</evidence>
<evidence type="ECO:0000256" key="6">
    <source>
        <dbReference type="ARBA" id="ARBA00022801"/>
    </source>
</evidence>
<keyword evidence="6" id="KW-0378">Hydrolase</keyword>
<sequence length="183" mass="20148">MVRIKHRYLLLDILYPSEDKSIASSKKNGENPWTVQFRRPSSDRLDGKLLARLIRDGVSELFGDYGAGMVAGSLQVKYISPATSTAIVRVARAHYRMVWAALSFTTRLPKPIDQACVIQVVRVSGTIKKAEEEAIRRARAVIVRAQRAKSGAAAGVEVDEDGDLDMTNGIEDKDDGGEDDDED</sequence>
<reference evidence="11" key="1">
    <citation type="journal article" date="2020" name="Stud. Mycol.">
        <title>101 Dothideomycetes genomes: a test case for predicting lifestyles and emergence of pathogens.</title>
        <authorList>
            <person name="Haridas S."/>
            <person name="Albert R."/>
            <person name="Binder M."/>
            <person name="Bloem J."/>
            <person name="Labutti K."/>
            <person name="Salamov A."/>
            <person name="Andreopoulos B."/>
            <person name="Baker S."/>
            <person name="Barry K."/>
            <person name="Bills G."/>
            <person name="Bluhm B."/>
            <person name="Cannon C."/>
            <person name="Castanera R."/>
            <person name="Culley D."/>
            <person name="Daum C."/>
            <person name="Ezra D."/>
            <person name="Gonzalez J."/>
            <person name="Henrissat B."/>
            <person name="Kuo A."/>
            <person name="Liang C."/>
            <person name="Lipzen A."/>
            <person name="Lutzoni F."/>
            <person name="Magnuson J."/>
            <person name="Mondo S."/>
            <person name="Nolan M."/>
            <person name="Ohm R."/>
            <person name="Pangilinan J."/>
            <person name="Park H.-J."/>
            <person name="Ramirez L."/>
            <person name="Alfaro M."/>
            <person name="Sun H."/>
            <person name="Tritt A."/>
            <person name="Yoshinaga Y."/>
            <person name="Zwiers L.-H."/>
            <person name="Turgeon B."/>
            <person name="Goodwin S."/>
            <person name="Spatafora J."/>
            <person name="Crous P."/>
            <person name="Grigoriev I."/>
        </authorList>
    </citation>
    <scope>NUCLEOTIDE SEQUENCE</scope>
    <source>
        <strain evidence="11">ATCC 36951</strain>
    </source>
</reference>
<gene>
    <name evidence="11" type="ORF">M409DRAFT_67539</name>
</gene>
<dbReference type="EC" id="3.1.26.5" evidence="4"/>
<evidence type="ECO:0000313" key="11">
    <source>
        <dbReference type="EMBL" id="KAF2164797.1"/>
    </source>
</evidence>
<evidence type="ECO:0000313" key="12">
    <source>
        <dbReference type="Proteomes" id="UP000799537"/>
    </source>
</evidence>
<dbReference type="GO" id="GO:0005730">
    <property type="term" value="C:nucleolus"/>
    <property type="evidence" value="ECO:0007669"/>
    <property type="project" value="TreeGrafter"/>
</dbReference>
<dbReference type="EMBL" id="ML993602">
    <property type="protein sequence ID" value="KAF2164797.1"/>
    <property type="molecule type" value="Genomic_DNA"/>
</dbReference>
<keyword evidence="5" id="KW-0819">tRNA processing</keyword>
<dbReference type="Proteomes" id="UP000799537">
    <property type="component" value="Unassembled WGS sequence"/>
</dbReference>
<dbReference type="GO" id="GO:0000460">
    <property type="term" value="P:maturation of 5.8S rRNA"/>
    <property type="evidence" value="ECO:0007669"/>
    <property type="project" value="UniProtKB-ARBA"/>
</dbReference>
<evidence type="ECO:0000256" key="10">
    <source>
        <dbReference type="SAM" id="MobiDB-lite"/>
    </source>
</evidence>
<accession>A0A6A6CC76</accession>
<dbReference type="GO" id="GO:0033204">
    <property type="term" value="F:ribonuclease P RNA binding"/>
    <property type="evidence" value="ECO:0007669"/>
    <property type="project" value="TreeGrafter"/>
</dbReference>
<comment type="subcellular location">
    <subcellularLocation>
        <location evidence="2">Nucleus</location>
    </subcellularLocation>
</comment>
<dbReference type="GO" id="GO:0030681">
    <property type="term" value="C:multimeric ribonuclease P complex"/>
    <property type="evidence" value="ECO:0007669"/>
    <property type="project" value="TreeGrafter"/>
</dbReference>
<dbReference type="AlphaFoldDB" id="A0A6A6CC76"/>
<dbReference type="RefSeq" id="XP_033665686.1">
    <property type="nucleotide sequence ID" value="XM_033817455.1"/>
</dbReference>
<feature type="compositionally biased region" description="Acidic residues" evidence="10">
    <location>
        <begin position="172"/>
        <end position="183"/>
    </location>
</feature>
<keyword evidence="7" id="KW-0539">Nucleus</keyword>
<dbReference type="GO" id="GO:0004526">
    <property type="term" value="F:ribonuclease P activity"/>
    <property type="evidence" value="ECO:0007669"/>
    <property type="project" value="UniProtKB-EC"/>
</dbReference>
<protein>
    <recommendedName>
        <fullName evidence="8">Ribonuclease P/MRP protein subunit POP5</fullName>
        <ecNumber evidence="4">3.1.26.5</ecNumber>
    </recommendedName>
</protein>
<dbReference type="OrthoDB" id="24745at2759"/>
<dbReference type="Pfam" id="PF01900">
    <property type="entry name" value="RNase_P_Rpp14"/>
    <property type="match status" value="1"/>
</dbReference>